<dbReference type="Pfam" id="PF13174">
    <property type="entry name" value="TPR_6"/>
    <property type="match status" value="1"/>
</dbReference>
<dbReference type="SUPFAM" id="SSF48452">
    <property type="entry name" value="TPR-like"/>
    <property type="match status" value="1"/>
</dbReference>
<reference evidence="2" key="1">
    <citation type="submission" date="2018-05" db="EMBL/GenBank/DDBJ databases">
        <authorList>
            <person name="Lanie J.A."/>
            <person name="Ng W.-L."/>
            <person name="Kazmierczak K.M."/>
            <person name="Andrzejewski T.M."/>
            <person name="Davidsen T.M."/>
            <person name="Wayne K.J."/>
            <person name="Tettelin H."/>
            <person name="Glass J.I."/>
            <person name="Rusch D."/>
            <person name="Podicherti R."/>
            <person name="Tsui H.-C.T."/>
            <person name="Winkler M.E."/>
        </authorList>
    </citation>
    <scope>NUCLEOTIDE SEQUENCE</scope>
</reference>
<name>A0A381PMQ5_9ZZZZ</name>
<dbReference type="GO" id="GO:0051301">
    <property type="term" value="P:cell division"/>
    <property type="evidence" value="ECO:0007669"/>
    <property type="project" value="InterPro"/>
</dbReference>
<dbReference type="InterPro" id="IPR014162">
    <property type="entry name" value="CpoB_C"/>
</dbReference>
<dbReference type="InterPro" id="IPR011990">
    <property type="entry name" value="TPR-like_helical_dom_sf"/>
</dbReference>
<accession>A0A381PMQ5</accession>
<dbReference type="InterPro" id="IPR019734">
    <property type="entry name" value="TPR_rpt"/>
</dbReference>
<keyword evidence="1" id="KW-0175">Coiled coil</keyword>
<dbReference type="InterPro" id="IPR034706">
    <property type="entry name" value="CpoB"/>
</dbReference>
<dbReference type="NCBIfam" id="TIGR02795">
    <property type="entry name" value="tol_pal_ybgF"/>
    <property type="match status" value="1"/>
</dbReference>
<evidence type="ECO:0000313" key="2">
    <source>
        <dbReference type="EMBL" id="SUZ68301.1"/>
    </source>
</evidence>
<dbReference type="GO" id="GO:0070206">
    <property type="term" value="P:protein trimerization"/>
    <property type="evidence" value="ECO:0007669"/>
    <property type="project" value="InterPro"/>
</dbReference>
<organism evidence="2">
    <name type="scientific">marine metagenome</name>
    <dbReference type="NCBI Taxonomy" id="408172"/>
    <lineage>
        <taxon>unclassified sequences</taxon>
        <taxon>metagenomes</taxon>
        <taxon>ecological metagenomes</taxon>
    </lineage>
</organism>
<evidence type="ECO:0000256" key="1">
    <source>
        <dbReference type="SAM" id="Coils"/>
    </source>
</evidence>
<dbReference type="Gene3D" id="1.20.5.110">
    <property type="match status" value="1"/>
</dbReference>
<protein>
    <submittedName>
        <fullName evidence="2">Uncharacterized protein</fullName>
    </submittedName>
</protein>
<dbReference type="Gene3D" id="1.25.40.10">
    <property type="entry name" value="Tetratricopeptide repeat domain"/>
    <property type="match status" value="1"/>
</dbReference>
<feature type="coiled-coil region" evidence="1">
    <location>
        <begin position="20"/>
        <end position="64"/>
    </location>
</feature>
<dbReference type="AlphaFoldDB" id="A0A381PMQ5"/>
<gene>
    <name evidence="2" type="ORF">METZ01_LOCUS21155</name>
</gene>
<dbReference type="EMBL" id="UINC01001036">
    <property type="protein sequence ID" value="SUZ68301.1"/>
    <property type="molecule type" value="Genomic_DNA"/>
</dbReference>
<dbReference type="HAMAP" id="MF_02066">
    <property type="entry name" value="CpoB"/>
    <property type="match status" value="1"/>
</dbReference>
<proteinExistence type="inferred from homology"/>
<sequence length="220" mass="25693">MKRSLFLFFLTILAFPLGVFSEEEESLDLIYQKISDLEQEIATLRNLIEENTYLIERYQELQQQRYLDLDKRLHNLLSEEKEDLATEYLNGQQYNSTEEIDLYKGALELFEASRYAEALESFRELIISYPEGAYSADAYFWSGELYLVQQLFEDAREHYLVVVEKFIDHPRVADSLFKLGVLERALMNDQIANSYFSRVISEYPDTGAAELANKSLEASK</sequence>
<dbReference type="Pfam" id="PF13432">
    <property type="entry name" value="TPR_16"/>
    <property type="match status" value="1"/>
</dbReference>